<feature type="transmembrane region" description="Helical" evidence="4">
    <location>
        <begin position="772"/>
        <end position="794"/>
    </location>
</feature>
<accession>A0AA86PHU0</accession>
<dbReference type="InterPro" id="IPR038970">
    <property type="entry name" value="Lyase_8"/>
</dbReference>
<dbReference type="AlphaFoldDB" id="A0AA86PHU0"/>
<keyword evidence="4" id="KW-1133">Transmembrane helix</keyword>
<dbReference type="Proteomes" id="UP001642409">
    <property type="component" value="Unassembled WGS sequence"/>
</dbReference>
<sequence>MLYLHTIVCITPDQSKDMALILQNKLDSLTENNYYSISNPGAITYRQNQATTVLNSMIKTVDRKYLWDSWKNIEQGPQLLSTVNQLQTIALAFAITPCDKFPNIHYQNTTTLDTLTGAVDYVLTNYYKADLAVIAPPLSGSGNQNWWEWQIGIPDTLNNIVILLQKNISQNLLNKFLASSRRFQPYAATISSLFNPNQKPNPSTGGNLVDTARICFLRGLLSQNITESDLSFHSLDAILDFVTVSDGFYKDYSFIQHGTIVASSSYGQVLFSGLTNLITILNGSTLYHYKKSSVSKIFDYIINAAAPFMYNAQMMNMVNGRSISRKEQEYGNCKAFVGYMAVLSSFAPTPEVSMQLKQIVKHHVTKAKPFSDFTSTNQQARTIIVKIMNDTSIPATQPEFLHRRYSSMARVVHRRENYAFGIAMHSYKVGDYESINGENLHGWYTGDGMEYMYSNYQQQYIDFFPTADPYLFQGTTELTIPRNNSAVDGVRSYSSKMSNATFVGGTDLNGTGVVGMEFYNFNYKLSGFRSWFLFDQSVMVVASYNSTENYRSTFVNRELAQLTQNVFVDGVLISNNLKSYTCSRIFIEGTGVNDSVGYIFLNKTKLFLKKELRIGDWNQIGTSSGAVQRNYVTGYVEGNSSMQLQYVIVFGCNKTEFDLFKGDQYQVITQNNQMHVIRHVENNVMYEAANIFNLSTNQSVNISKVQISSNASVLIRKADKIQISISDPTQKQNLLNYTINDQIQVVNVTGLAGASVVNEHAINQNKCGAGCAAGISIAVIIVIIGAVIAGLYFYKRKCSNITTQSKPKNIKSTKNGMKAGTQMFI</sequence>
<dbReference type="PANTHER" id="PTHR38481:SF1">
    <property type="entry name" value="HYALURONATE LYASE"/>
    <property type="match status" value="1"/>
</dbReference>
<evidence type="ECO:0000313" key="8">
    <source>
        <dbReference type="EMBL" id="CAI9939734.1"/>
    </source>
</evidence>
<evidence type="ECO:0000259" key="5">
    <source>
        <dbReference type="Pfam" id="PF02278"/>
    </source>
</evidence>
<dbReference type="InterPro" id="IPR011071">
    <property type="entry name" value="Lyase_8-like_C"/>
</dbReference>
<name>A0AA86PHU0_9EUKA</name>
<dbReference type="SUPFAM" id="SSF48230">
    <property type="entry name" value="Chondroitin AC/alginate lyase"/>
    <property type="match status" value="1"/>
</dbReference>
<dbReference type="Pfam" id="PF08124">
    <property type="entry name" value="Lyase_8_N"/>
    <property type="match status" value="1"/>
</dbReference>
<proteinExistence type="inferred from homology"/>
<dbReference type="InterPro" id="IPR012970">
    <property type="entry name" value="Lyase_8_alpha_N"/>
</dbReference>
<keyword evidence="4" id="KW-0812">Transmembrane</keyword>
<feature type="domain" description="Polysaccharide lyase family 8 C-terminal" evidence="6">
    <location>
        <begin position="666"/>
        <end position="733"/>
    </location>
</feature>
<dbReference type="SUPFAM" id="SSF74650">
    <property type="entry name" value="Galactose mutarotase-like"/>
    <property type="match status" value="1"/>
</dbReference>
<evidence type="ECO:0000256" key="4">
    <source>
        <dbReference type="SAM" id="Phobius"/>
    </source>
</evidence>
<reference evidence="8" key="1">
    <citation type="submission" date="2023-06" db="EMBL/GenBank/DDBJ databases">
        <authorList>
            <person name="Kurt Z."/>
        </authorList>
    </citation>
    <scope>NUCLEOTIDE SEQUENCE</scope>
</reference>
<dbReference type="InterPro" id="IPR014718">
    <property type="entry name" value="GH-type_carb-bd"/>
</dbReference>
<dbReference type="Gene3D" id="2.60.220.10">
    <property type="entry name" value="Polysaccharide lyase family 8-like, C-terminal"/>
    <property type="match status" value="1"/>
</dbReference>
<evidence type="ECO:0000313" key="9">
    <source>
        <dbReference type="EMBL" id="CAL6053606.1"/>
    </source>
</evidence>
<dbReference type="GO" id="GO:0016837">
    <property type="term" value="F:carbon-oxygen lyase activity, acting on polysaccharides"/>
    <property type="evidence" value="ECO:0007669"/>
    <property type="project" value="UniProtKB-ARBA"/>
</dbReference>
<reference evidence="9 10" key="2">
    <citation type="submission" date="2024-07" db="EMBL/GenBank/DDBJ databases">
        <authorList>
            <person name="Akdeniz Z."/>
        </authorList>
    </citation>
    <scope>NUCLEOTIDE SEQUENCE [LARGE SCALE GENOMIC DNA]</scope>
</reference>
<protein>
    <submittedName>
        <fullName evidence="8">Polysaccharide lyase 8 family protein</fullName>
    </submittedName>
    <submittedName>
        <fullName evidence="9">Polysaccharide_lyase 8 family protein</fullName>
    </submittedName>
</protein>
<dbReference type="SUPFAM" id="SSF49863">
    <property type="entry name" value="Hyaluronate lyase-like, C-terminal domain"/>
    <property type="match status" value="1"/>
</dbReference>
<evidence type="ECO:0000256" key="2">
    <source>
        <dbReference type="ARBA" id="ARBA00022729"/>
    </source>
</evidence>
<dbReference type="GO" id="GO:0030246">
    <property type="term" value="F:carbohydrate binding"/>
    <property type="evidence" value="ECO:0007669"/>
    <property type="project" value="InterPro"/>
</dbReference>
<keyword evidence="10" id="KW-1185">Reference proteome</keyword>
<evidence type="ECO:0000256" key="3">
    <source>
        <dbReference type="ARBA" id="ARBA00023239"/>
    </source>
</evidence>
<dbReference type="Pfam" id="PF02278">
    <property type="entry name" value="Lyase_8"/>
    <property type="match status" value="1"/>
</dbReference>
<keyword evidence="4" id="KW-0472">Membrane</keyword>
<dbReference type="InterPro" id="IPR004103">
    <property type="entry name" value="Lyase_8_C"/>
</dbReference>
<dbReference type="InterPro" id="IPR011013">
    <property type="entry name" value="Gal_mutarotase_sf_dom"/>
</dbReference>
<comment type="similarity">
    <text evidence="1">Belongs to the polysaccharide lyase 8 family.</text>
</comment>
<dbReference type="PANTHER" id="PTHR38481">
    <property type="entry name" value="HYALURONATE LYASE"/>
    <property type="match status" value="1"/>
</dbReference>
<evidence type="ECO:0000259" key="7">
    <source>
        <dbReference type="Pfam" id="PF08124"/>
    </source>
</evidence>
<evidence type="ECO:0000313" key="10">
    <source>
        <dbReference type="Proteomes" id="UP001642409"/>
    </source>
</evidence>
<dbReference type="EMBL" id="CAXDID020000197">
    <property type="protein sequence ID" value="CAL6053606.1"/>
    <property type="molecule type" value="Genomic_DNA"/>
</dbReference>
<dbReference type="GO" id="GO:0005576">
    <property type="term" value="C:extracellular region"/>
    <property type="evidence" value="ECO:0007669"/>
    <property type="project" value="InterPro"/>
</dbReference>
<evidence type="ECO:0000256" key="1">
    <source>
        <dbReference type="ARBA" id="ARBA00006699"/>
    </source>
</evidence>
<organism evidence="8">
    <name type="scientific">Hexamita inflata</name>
    <dbReference type="NCBI Taxonomy" id="28002"/>
    <lineage>
        <taxon>Eukaryota</taxon>
        <taxon>Metamonada</taxon>
        <taxon>Diplomonadida</taxon>
        <taxon>Hexamitidae</taxon>
        <taxon>Hexamitinae</taxon>
        <taxon>Hexamita</taxon>
    </lineage>
</organism>
<dbReference type="Gene3D" id="2.70.98.10">
    <property type="match status" value="1"/>
</dbReference>
<dbReference type="Pfam" id="PF02884">
    <property type="entry name" value="Lyase_8_C"/>
    <property type="match status" value="1"/>
</dbReference>
<feature type="domain" description="Polysaccharide lyase family 8 central" evidence="5">
    <location>
        <begin position="402"/>
        <end position="649"/>
    </location>
</feature>
<dbReference type="InterPro" id="IPR003159">
    <property type="entry name" value="Lyase_8_central_dom"/>
</dbReference>
<dbReference type="InterPro" id="IPR008929">
    <property type="entry name" value="Chondroitin_lyas"/>
</dbReference>
<dbReference type="Gene3D" id="1.50.10.100">
    <property type="entry name" value="Chondroitin AC/alginate lyase"/>
    <property type="match status" value="1"/>
</dbReference>
<gene>
    <name evidence="8" type="ORF">HINF_LOCUS27379</name>
    <name evidence="9" type="ORF">HINF_LOCUS45462</name>
</gene>
<feature type="domain" description="Polysaccharide lyase 8 N-terminal alpha-helical" evidence="7">
    <location>
        <begin position="47"/>
        <end position="361"/>
    </location>
</feature>
<dbReference type="GO" id="GO:0005975">
    <property type="term" value="P:carbohydrate metabolic process"/>
    <property type="evidence" value="ECO:0007669"/>
    <property type="project" value="InterPro"/>
</dbReference>
<keyword evidence="2" id="KW-0732">Signal</keyword>
<comment type="caution">
    <text evidence="8">The sequence shown here is derived from an EMBL/GenBank/DDBJ whole genome shotgun (WGS) entry which is preliminary data.</text>
</comment>
<dbReference type="EMBL" id="CATOUU010000667">
    <property type="protein sequence ID" value="CAI9939734.1"/>
    <property type="molecule type" value="Genomic_DNA"/>
</dbReference>
<keyword evidence="3 8" id="KW-0456">Lyase</keyword>
<evidence type="ECO:0000259" key="6">
    <source>
        <dbReference type="Pfam" id="PF02884"/>
    </source>
</evidence>